<comment type="similarity">
    <text evidence="2">Belongs to the EspG family.</text>
</comment>
<dbReference type="Proteomes" id="UP001596157">
    <property type="component" value="Unassembled WGS sequence"/>
</dbReference>
<dbReference type="EMBL" id="JBHSKF010000003">
    <property type="protein sequence ID" value="MFC5287319.1"/>
    <property type="molecule type" value="Genomic_DNA"/>
</dbReference>
<dbReference type="InterPro" id="IPR025734">
    <property type="entry name" value="EspG"/>
</dbReference>
<name>A0ABW0EIV2_9PSEU</name>
<protein>
    <submittedName>
        <fullName evidence="5">ESX secretion-associated protein EspG</fullName>
    </submittedName>
</protein>
<keyword evidence="6" id="KW-1185">Reference proteome</keyword>
<evidence type="ECO:0000256" key="2">
    <source>
        <dbReference type="ARBA" id="ARBA00006411"/>
    </source>
</evidence>
<keyword evidence="3" id="KW-0963">Cytoplasm</keyword>
<gene>
    <name evidence="5" type="ORF">ACFPM7_09680</name>
</gene>
<evidence type="ECO:0000313" key="5">
    <source>
        <dbReference type="EMBL" id="MFC5287319.1"/>
    </source>
</evidence>
<accession>A0ABW0EIV2</accession>
<evidence type="ECO:0000256" key="4">
    <source>
        <dbReference type="ARBA" id="ARBA00023186"/>
    </source>
</evidence>
<reference evidence="6" key="1">
    <citation type="journal article" date="2019" name="Int. J. Syst. Evol. Microbiol.">
        <title>The Global Catalogue of Microorganisms (GCM) 10K type strain sequencing project: providing services to taxonomists for standard genome sequencing and annotation.</title>
        <authorList>
            <consortium name="The Broad Institute Genomics Platform"/>
            <consortium name="The Broad Institute Genome Sequencing Center for Infectious Disease"/>
            <person name="Wu L."/>
            <person name="Ma J."/>
        </authorList>
    </citation>
    <scope>NUCLEOTIDE SEQUENCE [LARGE SCALE GENOMIC DNA]</scope>
    <source>
        <strain evidence="6">CCUG 59778</strain>
    </source>
</reference>
<dbReference type="Pfam" id="PF14011">
    <property type="entry name" value="ESX-1_EspG"/>
    <property type="match status" value="1"/>
</dbReference>
<evidence type="ECO:0000313" key="6">
    <source>
        <dbReference type="Proteomes" id="UP001596157"/>
    </source>
</evidence>
<comment type="caution">
    <text evidence="5">The sequence shown here is derived from an EMBL/GenBank/DDBJ whole genome shotgun (WGS) entry which is preliminary data.</text>
</comment>
<keyword evidence="4" id="KW-0143">Chaperone</keyword>
<organism evidence="5 6">
    <name type="scientific">Actinokineospora guangxiensis</name>
    <dbReference type="NCBI Taxonomy" id="1490288"/>
    <lineage>
        <taxon>Bacteria</taxon>
        <taxon>Bacillati</taxon>
        <taxon>Actinomycetota</taxon>
        <taxon>Actinomycetes</taxon>
        <taxon>Pseudonocardiales</taxon>
        <taxon>Pseudonocardiaceae</taxon>
        <taxon>Actinokineospora</taxon>
    </lineage>
</organism>
<evidence type="ECO:0000256" key="3">
    <source>
        <dbReference type="ARBA" id="ARBA00022490"/>
    </source>
</evidence>
<sequence>MTSMQSARAAVLHPEEVDLLCAFAGVGAPFPVRIRSRGATEEERRAGFGQARARLQSRGLAGHGGPLGVAADFVHLLRQGGGALDLVVTRRGKASGAVVLAHRDSAVLVEQDMDRTNGAVRLLGLGVRDAVDGLLRLVPDHPAPRAAPFSVARSALDRLHQAIVSSPGTLGPDDLDRLRAAHGIDDQTARRMVSHLQPVLGNGQTGAAVRRGTGWVRGGEELRWLDSARGRFRLGTGEWMSVNPIGPDELRAEVRAMAGQLW</sequence>
<dbReference type="RefSeq" id="WP_378246117.1">
    <property type="nucleotide sequence ID" value="NZ_JBHSKF010000003.1"/>
</dbReference>
<evidence type="ECO:0000256" key="1">
    <source>
        <dbReference type="ARBA" id="ARBA00004496"/>
    </source>
</evidence>
<proteinExistence type="inferred from homology"/>
<comment type="subcellular location">
    <subcellularLocation>
        <location evidence="1">Cytoplasm</location>
    </subcellularLocation>
</comment>